<evidence type="ECO:0000256" key="1">
    <source>
        <dbReference type="SAM" id="MobiDB-lite"/>
    </source>
</evidence>
<name>A0A2S6N7N3_9HYPH</name>
<sequence length="100" mass="11017">MLIFTACAHRNRLFQMKFTSCQTPAPSILTHEHVGRDTKIRGEAKQIAPGAHASALMPSGRPHRARVVSAIWRGICSNRAKAAPRQASRPDCDTRESKTP</sequence>
<dbReference type="AlphaFoldDB" id="A0A2S6N7N3"/>
<evidence type="ECO:0000313" key="3">
    <source>
        <dbReference type="Proteomes" id="UP000239089"/>
    </source>
</evidence>
<accession>A0A2S6N7N3</accession>
<gene>
    <name evidence="2" type="ORF">CCR94_12065</name>
</gene>
<feature type="compositionally biased region" description="Basic and acidic residues" evidence="1">
    <location>
        <begin position="88"/>
        <end position="100"/>
    </location>
</feature>
<reference evidence="2 3" key="1">
    <citation type="journal article" date="2018" name="Arch. Microbiol.">
        <title>New insights into the metabolic potential of the phototrophic purple bacterium Rhodopila globiformis DSM 161(T) from its draft genome sequence and evidence for a vanadium-dependent nitrogenase.</title>
        <authorList>
            <person name="Imhoff J.F."/>
            <person name="Rahn T."/>
            <person name="Kunzel S."/>
            <person name="Neulinger S.C."/>
        </authorList>
    </citation>
    <scope>NUCLEOTIDE SEQUENCE [LARGE SCALE GENOMIC DNA]</scope>
    <source>
        <strain evidence="2 3">DSM 16996</strain>
    </source>
</reference>
<keyword evidence="3" id="KW-1185">Reference proteome</keyword>
<proteinExistence type="predicted"/>
<evidence type="ECO:0000313" key="2">
    <source>
        <dbReference type="EMBL" id="PPQ30618.1"/>
    </source>
</evidence>
<organism evidence="2 3">
    <name type="scientific">Rhodoblastus sphagnicola</name>
    <dbReference type="NCBI Taxonomy" id="333368"/>
    <lineage>
        <taxon>Bacteria</taxon>
        <taxon>Pseudomonadati</taxon>
        <taxon>Pseudomonadota</taxon>
        <taxon>Alphaproteobacteria</taxon>
        <taxon>Hyphomicrobiales</taxon>
        <taxon>Rhodoblastaceae</taxon>
        <taxon>Rhodoblastus</taxon>
    </lineage>
</organism>
<dbReference type="EMBL" id="NHSJ01000074">
    <property type="protein sequence ID" value="PPQ30618.1"/>
    <property type="molecule type" value="Genomic_DNA"/>
</dbReference>
<dbReference type="Proteomes" id="UP000239089">
    <property type="component" value="Unassembled WGS sequence"/>
</dbReference>
<comment type="caution">
    <text evidence="2">The sequence shown here is derived from an EMBL/GenBank/DDBJ whole genome shotgun (WGS) entry which is preliminary data.</text>
</comment>
<protein>
    <submittedName>
        <fullName evidence="2">Uncharacterized protein</fullName>
    </submittedName>
</protein>
<feature type="region of interest" description="Disordered" evidence="1">
    <location>
        <begin position="79"/>
        <end position="100"/>
    </location>
</feature>